<dbReference type="Gene3D" id="2.60.210.10">
    <property type="entry name" value="Apoptosis, Tumor Necrosis Factor Receptor Associated Protein 2, Chain A"/>
    <property type="match status" value="1"/>
</dbReference>
<feature type="signal peptide" evidence="1">
    <location>
        <begin position="1"/>
        <end position="21"/>
    </location>
</feature>
<keyword evidence="3" id="KW-0675">Receptor</keyword>
<dbReference type="AlphaFoldDB" id="A0A6B0V9T1"/>
<reference evidence="3" key="1">
    <citation type="submission" date="2019-12" db="EMBL/GenBank/DDBJ databases">
        <title>An insight into the sialome of adult female Ixodes ricinus ticks feeding for 6 days.</title>
        <authorList>
            <person name="Perner J."/>
            <person name="Ribeiro J.M.C."/>
        </authorList>
    </citation>
    <scope>NUCLEOTIDE SEQUENCE</scope>
    <source>
        <strain evidence="3">Semi-engorged</strain>
        <tissue evidence="3">Salivary glands</tissue>
    </source>
</reference>
<dbReference type="Gene3D" id="3.30.40.10">
    <property type="entry name" value="Zinc/RING finger domain, C3HC4 (zinc finger)"/>
    <property type="match status" value="1"/>
</dbReference>
<dbReference type="GO" id="GO:0043122">
    <property type="term" value="P:regulation of canonical NF-kappaB signal transduction"/>
    <property type="evidence" value="ECO:0007669"/>
    <property type="project" value="TreeGrafter"/>
</dbReference>
<proteinExistence type="predicted"/>
<feature type="chain" id="PRO_5025430769" evidence="1">
    <location>
        <begin position="22"/>
        <end position="407"/>
    </location>
</feature>
<feature type="domain" description="TRAF1-6 MATH" evidence="2">
    <location>
        <begin position="296"/>
        <end position="403"/>
    </location>
</feature>
<dbReference type="InterPro" id="IPR049342">
    <property type="entry name" value="TRAF1-6_MATH_dom"/>
</dbReference>
<dbReference type="SUPFAM" id="SSF49599">
    <property type="entry name" value="TRAF domain-like"/>
    <property type="match status" value="1"/>
</dbReference>
<dbReference type="EMBL" id="GIFC01017097">
    <property type="protein sequence ID" value="MXU99180.1"/>
    <property type="molecule type" value="Transcribed_RNA"/>
</dbReference>
<organism evidence="3">
    <name type="scientific">Ixodes ricinus</name>
    <name type="common">Common tick</name>
    <name type="synonym">Acarus ricinus</name>
    <dbReference type="NCBI Taxonomy" id="34613"/>
    <lineage>
        <taxon>Eukaryota</taxon>
        <taxon>Metazoa</taxon>
        <taxon>Ecdysozoa</taxon>
        <taxon>Arthropoda</taxon>
        <taxon>Chelicerata</taxon>
        <taxon>Arachnida</taxon>
        <taxon>Acari</taxon>
        <taxon>Parasitiformes</taxon>
        <taxon>Ixodida</taxon>
        <taxon>Ixodoidea</taxon>
        <taxon>Ixodidae</taxon>
        <taxon>Ixodinae</taxon>
        <taxon>Ixodes</taxon>
    </lineage>
</organism>
<protein>
    <submittedName>
        <fullName evidence="3">Putative tnf receptor-associated factor</fullName>
    </submittedName>
</protein>
<name>A0A6B0V9T1_IXORI</name>
<evidence type="ECO:0000313" key="3">
    <source>
        <dbReference type="EMBL" id="MXU99180.1"/>
    </source>
</evidence>
<keyword evidence="1" id="KW-0732">Signal</keyword>
<dbReference type="PANTHER" id="PTHR10131:SF94">
    <property type="entry name" value="TNF RECEPTOR-ASSOCIATED FACTOR 4"/>
    <property type="match status" value="1"/>
</dbReference>
<accession>A0A6B0V9T1</accession>
<evidence type="ECO:0000256" key="1">
    <source>
        <dbReference type="SAM" id="SignalP"/>
    </source>
</evidence>
<dbReference type="InterPro" id="IPR013083">
    <property type="entry name" value="Znf_RING/FYVE/PHD"/>
</dbReference>
<evidence type="ECO:0000259" key="2">
    <source>
        <dbReference type="Pfam" id="PF21355"/>
    </source>
</evidence>
<sequence length="407" mass="45573">MYKISLIIPLTLLLVFNVTSGTPGEDGCWSCLERTLNMICQKEGGTSVHTVDFANCKVNCWKPFFGTPSLQQMTLPPGTRCGFPYKVSCWNAINGCAFSGSCMDVLQHFEQDCGFHSTSCPNCDALVLRDNIIEHLKSTCTARVIQVVEAATSTSTSGSDQRAYLEMKQLLEKIRDDHLYLQTSFNRLSEQANIVSARQHESYETGVTRVVDLILEVRTGLKTDLEARIVSCKTDVSSEVSKLNGSLSIATEKVSRYVRLSSAPREQIWVLEDWRNMTDGALRGTPAVTESPLRSVRGYSVSQVVKMAVDASHVLRFTSYIRFHSGPIDDELEWPFRGVLNFRVVHPKDNMKTVTRREDISRWSPEEYFGRPGHGPNSPYLLYDKTAESLENAGFIVNDKLCLSILS</sequence>
<dbReference type="PANTHER" id="PTHR10131">
    <property type="entry name" value="TNF RECEPTOR ASSOCIATED FACTOR"/>
    <property type="match status" value="1"/>
</dbReference>
<dbReference type="InterPro" id="IPR008974">
    <property type="entry name" value="TRAF-like"/>
</dbReference>
<dbReference type="Pfam" id="PF21355">
    <property type="entry name" value="TRAF-mep_MATH"/>
    <property type="match status" value="1"/>
</dbReference>